<dbReference type="InterPro" id="IPR036397">
    <property type="entry name" value="RNaseH_sf"/>
</dbReference>
<dbReference type="Pfam" id="PF07727">
    <property type="entry name" value="RVT_2"/>
    <property type="match status" value="1"/>
</dbReference>
<dbReference type="InterPro" id="IPR013103">
    <property type="entry name" value="RVT_2"/>
</dbReference>
<feature type="compositionally biased region" description="Basic residues" evidence="3">
    <location>
        <begin position="1524"/>
        <end position="1534"/>
    </location>
</feature>
<dbReference type="GO" id="GO:0008270">
    <property type="term" value="F:zinc ion binding"/>
    <property type="evidence" value="ECO:0007669"/>
    <property type="project" value="UniProtKB-KW"/>
</dbReference>
<dbReference type="SUPFAM" id="SSF53098">
    <property type="entry name" value="Ribonuclease H-like"/>
    <property type="match status" value="1"/>
</dbReference>
<dbReference type="InterPro" id="IPR036875">
    <property type="entry name" value="Znf_CCHC_sf"/>
</dbReference>
<feature type="compositionally biased region" description="Basic and acidic residues" evidence="3">
    <location>
        <begin position="1799"/>
        <end position="1808"/>
    </location>
</feature>
<dbReference type="InterPro" id="IPR054722">
    <property type="entry name" value="PolX-like_BBD"/>
</dbReference>
<dbReference type="Pfam" id="PF00098">
    <property type="entry name" value="zf-CCHC"/>
    <property type="match status" value="1"/>
</dbReference>
<gene>
    <name evidence="5" type="ORF">Tci_027732</name>
</gene>
<dbReference type="SMART" id="SM00343">
    <property type="entry name" value="ZnF_C2HC"/>
    <property type="match status" value="1"/>
</dbReference>
<dbReference type="InterPro" id="IPR012337">
    <property type="entry name" value="RNaseH-like_sf"/>
</dbReference>
<dbReference type="GO" id="GO:0003676">
    <property type="term" value="F:nucleic acid binding"/>
    <property type="evidence" value="ECO:0007669"/>
    <property type="project" value="InterPro"/>
</dbReference>
<dbReference type="CDD" id="cd09272">
    <property type="entry name" value="RNase_HI_RT_Ty1"/>
    <property type="match status" value="1"/>
</dbReference>
<feature type="region of interest" description="Disordered" evidence="3">
    <location>
        <begin position="2032"/>
        <end position="2057"/>
    </location>
</feature>
<feature type="region of interest" description="Disordered" evidence="3">
    <location>
        <begin position="1496"/>
        <end position="1591"/>
    </location>
</feature>
<dbReference type="Pfam" id="PF22936">
    <property type="entry name" value="Pol_BBD"/>
    <property type="match status" value="1"/>
</dbReference>
<dbReference type="InterPro" id="IPR001878">
    <property type="entry name" value="Znf_CCHC"/>
</dbReference>
<keyword evidence="1" id="KW-0479">Metal-binding</keyword>
<dbReference type="Gene3D" id="3.30.420.10">
    <property type="entry name" value="Ribonuclease H-like superfamily/Ribonuclease H"/>
    <property type="match status" value="1"/>
</dbReference>
<proteinExistence type="predicted"/>
<reference evidence="5" key="1">
    <citation type="journal article" date="2019" name="Sci. Rep.">
        <title>Draft genome of Tanacetum cinerariifolium, the natural source of mosquito coil.</title>
        <authorList>
            <person name="Yamashiro T."/>
            <person name="Shiraishi A."/>
            <person name="Satake H."/>
            <person name="Nakayama K."/>
        </authorList>
    </citation>
    <scope>NUCLEOTIDE SEQUENCE</scope>
</reference>
<feature type="coiled-coil region" evidence="2">
    <location>
        <begin position="863"/>
        <end position="890"/>
    </location>
</feature>
<dbReference type="PANTHER" id="PTHR45287">
    <property type="entry name" value="OS03G0691500 PROTEIN"/>
    <property type="match status" value="1"/>
</dbReference>
<comment type="caution">
    <text evidence="5">The sequence shown here is derived from an EMBL/GenBank/DDBJ whole genome shotgun (WGS) entry which is preliminary data.</text>
</comment>
<evidence type="ECO:0000256" key="3">
    <source>
        <dbReference type="SAM" id="MobiDB-lite"/>
    </source>
</evidence>
<evidence type="ECO:0000256" key="2">
    <source>
        <dbReference type="SAM" id="Coils"/>
    </source>
</evidence>
<dbReference type="EMBL" id="BKCJ010003548">
    <property type="protein sequence ID" value="GEU55754.1"/>
    <property type="molecule type" value="Genomic_DNA"/>
</dbReference>
<evidence type="ECO:0000313" key="5">
    <source>
        <dbReference type="EMBL" id="GEU55754.1"/>
    </source>
</evidence>
<feature type="coiled-coil region" evidence="2">
    <location>
        <begin position="333"/>
        <end position="360"/>
    </location>
</feature>
<dbReference type="PROSITE" id="PS50158">
    <property type="entry name" value="ZF_CCHC"/>
    <property type="match status" value="1"/>
</dbReference>
<dbReference type="SUPFAM" id="SSF57756">
    <property type="entry name" value="Retrovirus zinc finger-like domains"/>
    <property type="match status" value="1"/>
</dbReference>
<feature type="compositionally biased region" description="Basic and acidic residues" evidence="3">
    <location>
        <begin position="2032"/>
        <end position="2051"/>
    </location>
</feature>
<keyword evidence="2" id="KW-0175">Coiled coil</keyword>
<evidence type="ECO:0000256" key="1">
    <source>
        <dbReference type="PROSITE-ProRule" id="PRU00047"/>
    </source>
</evidence>
<dbReference type="InterPro" id="IPR040262">
    <property type="entry name" value="At4g38062-like"/>
</dbReference>
<keyword evidence="1" id="KW-0862">Zinc</keyword>
<feature type="domain" description="CCHC-type" evidence="4">
    <location>
        <begin position="1553"/>
        <end position="1568"/>
    </location>
</feature>
<evidence type="ECO:0000259" key="4">
    <source>
        <dbReference type="PROSITE" id="PS50158"/>
    </source>
</evidence>
<dbReference type="Gene3D" id="4.10.60.10">
    <property type="entry name" value="Zinc finger, CCHC-type"/>
    <property type="match status" value="1"/>
</dbReference>
<name>A0A6L2L6E9_TANCI</name>
<feature type="compositionally biased region" description="Basic and acidic residues" evidence="3">
    <location>
        <begin position="1496"/>
        <end position="1509"/>
    </location>
</feature>
<sequence length="2057" mass="237620">MKITDPDIQYAVSIKEDTMYLCLHFTKDHKGNKINTPYPGKTIRRIQDIKCEYSGRYQTFKKKYRLNLKNDMPPRDKKYGLQLLERAHMVYCNPSRIPVDTESKLGLDGVPVQDPTLYRSLSGGLQYLTFTRPDLSYAVQQVCLYMHDPREPHIAVLKRILRYVQGTVDFGLHLYASATTSLVGYTDVGEAGCPTTRKSTSVEYRGVVNVVAKTLWLPNLLCELHSSLSTATLVYCDNVSAVYMSVNHVQHQRTKHIEIDIHFVRDMVTAGQIISFIIFFGCYLNTHTMTDVKRMGVHEALDEVRAQKEWLEEEVRTKMDLCNSLKRSQNELITKFQEAKAQSEKQAQELSTKSEELSTLSQLHNDLKSSFQEKETSVKHLNYVIEKVRLEYGEKVQKLEGENKVLVLALDEATTNSQSLKSKVDSSNLEIEDLKRIILLKDKKLLEVSDKSRASKDVTLREEVIITLEEKYRDVQDQLKWKTEQFQHLEEAHRRLQDNFKSSKAEWEKEKSLLLEEISSLQTTLDSQIRISENLQTQLRICNQALAHEESKRKLLEAEIAEYKSRFEDISSDYHEAKATIQKLSHKRDEEVAELRDALVTKDSDLKELGYKMALLEQENKDLLSSLKEFQESQINKSGDTGSLKKLQKKYHGLEQAHKKCGQNLKEKEVQWKLELEKMKNEINDYVSKLEAQSEQIKQLQNEVESCHCLSEVHNEEISSLVLVLKSEFSVALSKLESRNKENEVMILHLSEELKNKNTVICELKVNLGKKCEEVASLMKRVESFDEMEVELHTHKNKLAESSKHQNLLKEQIRVVEITQNRDDKDGLNGLSHNFVELEKEKLFVESENMKLATSLEACKIENQILVSKANEQNDKVVDLERQLALLETLITERTKTIEAQKQDKEKYSKIIEDKDSSIKNLLAVSEQEKMSLLQVIEDKNQKIEELLKEATDALMMSEEKQTVIDNINAALHELEKEVSDLCEKIKVNDGSLLQSSQRVEELEALLRVNNVETEHLKEQFKDEKTHLEKLVRNLEVQNRALREDIEKLEAMLQINKLDKDQYENEKTCSENQVKSLEFQNRALHEDVEKLQSMLQTSKSDTEYLKERFEDEKACLENQLKNHEVQTRALTEDIEKLEAMLQINKLDTENLKERFNDEKTRLENLVKGLEVQSRCLNEDIEKLKALLQINKSDSEHLQEQFEDEKTCLKNQLKNLEANNRALHEDVEKLQVQKLEIEHLKQQFEDKNTCLETQVKNLQVQNRALHEDVEKLEALLQNNKLDSGHLKEWFEDEKLCLENQVKNLEAQNQVLHEDIEKLSALLQINELDSEHLKQQFEAEKTCLENQVKNLEDQKRAFHEDVKKLVSERVDWLMQMEIASERMNEYCQDVELTGILENLLQDSEAREGVVNLPVSPLQKGKAETDDARSPLDMTTNFEKLDKFEGHDFRRWQKMHFLLTTLKVVYVLTTPMPELLEDATVEAIRIRAKWENDDYICRGHTLNDSDKGKGKEVGGPSVNMTEEGGKNKHHKQNKGKKRSNENNSGSGSNKKPKLECWKCGKTGHFKRDCRSSKKNNANAGGSGKRSKDQSQDQVEDGSVLYMGDEHFAPVHGKGSVALEFSSRKTVTLFNVLYVPKLRSPIYLYKKVNRPSVLVVLLWGTVTWGVGVRGKEGFWYGEGVREGPVGRMGAQWILGEKGYVHYKRMLEMSKDELIPAIDENSDKCTTSPYTPQQNGVAERKNRALKEMVNSMLSYSGLSEGVVVRLPYPKRKTLGEKGIDCIFVGYVEHSKACRPKDIIPNSDESQRDDHSDDVPSEIFKPRKGKRVRKAKSYGFDFQLYLVEGSRDRVRSQYSYCYSIEEDLRTYNEAMQSRNAAFWKEAIDDEIRFIMENNTWVLSDLPWLQTFRLQIDLQKEDESRWNNWQVQGSIALAAIHNLVIHQMDVKTAFLNGDLDKEVYMKQPEGFVMPGNEHKVFDKTKKFLSSRFSMKDMGEADVILGIRLNVRIRGLSLHNLIILRKYSRSLIVKIVLWLKKAQEKDKIGSKPDKNGKRGEAGKCQKQLQ</sequence>
<feature type="region of interest" description="Disordered" evidence="3">
    <location>
        <begin position="1790"/>
        <end position="1813"/>
    </location>
</feature>
<feature type="coiled-coil region" evidence="2">
    <location>
        <begin position="930"/>
        <end position="1366"/>
    </location>
</feature>
<protein>
    <recommendedName>
        <fullName evidence="4">CCHC-type domain-containing protein</fullName>
    </recommendedName>
</protein>
<feature type="coiled-coil region" evidence="2">
    <location>
        <begin position="486"/>
        <end position="710"/>
    </location>
</feature>
<dbReference type="PANTHER" id="PTHR45287:SF3">
    <property type="entry name" value="PROTEIN, PUTATIVE-RELATED"/>
    <property type="match status" value="1"/>
</dbReference>
<accession>A0A6L2L6E9</accession>
<keyword evidence="1" id="KW-0863">Zinc-finger</keyword>
<organism evidence="5">
    <name type="scientific">Tanacetum cinerariifolium</name>
    <name type="common">Dalmatian daisy</name>
    <name type="synonym">Chrysanthemum cinerariifolium</name>
    <dbReference type="NCBI Taxonomy" id="118510"/>
    <lineage>
        <taxon>Eukaryota</taxon>
        <taxon>Viridiplantae</taxon>
        <taxon>Streptophyta</taxon>
        <taxon>Embryophyta</taxon>
        <taxon>Tracheophyta</taxon>
        <taxon>Spermatophyta</taxon>
        <taxon>Magnoliopsida</taxon>
        <taxon>eudicotyledons</taxon>
        <taxon>Gunneridae</taxon>
        <taxon>Pentapetalae</taxon>
        <taxon>asterids</taxon>
        <taxon>campanulids</taxon>
        <taxon>Asterales</taxon>
        <taxon>Asteraceae</taxon>
        <taxon>Asteroideae</taxon>
        <taxon>Anthemideae</taxon>
        <taxon>Anthemidinae</taxon>
        <taxon>Tanacetum</taxon>
    </lineage>
</organism>